<sequence>MEGRPTSEDIAKFAASSASGEVYACGAEGFLDSFVEGVALWSPSAVVHLERFTTDPAKEENTAPDGGADIFGDPHKVDCGPDSTLLCALRSHGVESPYACEEGTCGACICRLVKGEVLLRYNDVLDADELAEGVHSRLPGGAGRR</sequence>
<name>A0A7D7QZ94_9ACTN</name>
<feature type="domain" description="2Fe-2S ferredoxin-type" evidence="1">
    <location>
        <begin position="72"/>
        <end position="133"/>
    </location>
</feature>
<dbReference type="Gene3D" id="3.10.20.30">
    <property type="match status" value="1"/>
</dbReference>
<dbReference type="SUPFAM" id="SSF54292">
    <property type="entry name" value="2Fe-2S ferredoxin-like"/>
    <property type="match status" value="1"/>
</dbReference>
<evidence type="ECO:0000313" key="2">
    <source>
        <dbReference type="EMBL" id="QMT02749.1"/>
    </source>
</evidence>
<dbReference type="Pfam" id="PF00111">
    <property type="entry name" value="Fer2"/>
    <property type="match status" value="1"/>
</dbReference>
<accession>A0A7D7QZ94</accession>
<evidence type="ECO:0000259" key="1">
    <source>
        <dbReference type="Pfam" id="PF00111"/>
    </source>
</evidence>
<dbReference type="InterPro" id="IPR036010">
    <property type="entry name" value="2Fe-2S_ferredoxin-like_sf"/>
</dbReference>
<gene>
    <name evidence="2" type="ORF">H1R19_06325</name>
</gene>
<dbReference type="InterPro" id="IPR006058">
    <property type="entry name" value="2Fe2S_fd_BS"/>
</dbReference>
<dbReference type="EMBL" id="CP059491">
    <property type="protein sequence ID" value="QMT02749.1"/>
    <property type="molecule type" value="Genomic_DNA"/>
</dbReference>
<proteinExistence type="predicted"/>
<dbReference type="Proteomes" id="UP000515663">
    <property type="component" value="Chromosome"/>
</dbReference>
<dbReference type="InterPro" id="IPR001041">
    <property type="entry name" value="2Fe-2S_ferredoxin-type"/>
</dbReference>
<dbReference type="PROSITE" id="PS00197">
    <property type="entry name" value="2FE2S_FER_1"/>
    <property type="match status" value="1"/>
</dbReference>
<dbReference type="CDD" id="cd00207">
    <property type="entry name" value="fer2"/>
    <property type="match status" value="1"/>
</dbReference>
<dbReference type="InterPro" id="IPR012675">
    <property type="entry name" value="Beta-grasp_dom_sf"/>
</dbReference>
<dbReference type="AlphaFoldDB" id="A0A7D7QZ94"/>
<dbReference type="GO" id="GO:0051537">
    <property type="term" value="F:2 iron, 2 sulfur cluster binding"/>
    <property type="evidence" value="ECO:0007669"/>
    <property type="project" value="InterPro"/>
</dbReference>
<protein>
    <submittedName>
        <fullName evidence="2">2Fe-2S iron-sulfur cluster binding domain-containing protein</fullName>
    </submittedName>
</protein>
<evidence type="ECO:0000313" key="3">
    <source>
        <dbReference type="Proteomes" id="UP000515663"/>
    </source>
</evidence>
<keyword evidence="3" id="KW-1185">Reference proteome</keyword>
<reference evidence="3" key="1">
    <citation type="submission" date="2020-07" db="EMBL/GenBank/DDBJ databases">
        <title>novel species isolated from the respiratory tract of Marmot.</title>
        <authorList>
            <person name="Zhang G."/>
        </authorList>
    </citation>
    <scope>NUCLEOTIDE SEQUENCE [LARGE SCALE GENOMIC DNA]</scope>
    <source>
        <strain evidence="3">686</strain>
    </source>
</reference>
<dbReference type="KEGG" id="gji:H1R19_06325"/>
<organism evidence="2 3">
    <name type="scientific">Gordonia jinghuaiqii</name>
    <dbReference type="NCBI Taxonomy" id="2758710"/>
    <lineage>
        <taxon>Bacteria</taxon>
        <taxon>Bacillati</taxon>
        <taxon>Actinomycetota</taxon>
        <taxon>Actinomycetes</taxon>
        <taxon>Mycobacteriales</taxon>
        <taxon>Gordoniaceae</taxon>
        <taxon>Gordonia</taxon>
    </lineage>
</organism>